<accession>N9DG52</accession>
<sequence>MLDLIYQVIHFRFTANMKNQNSPEIIHIEENNFGSHAQHWTLLSTQPEQDVPKWLGLALDSPVMPMGICECEEEIDQAFWLIQGPAKSPIQLNQIIAVENNKPKALKTAFPTFESPYKFNATIDRIITSDSATQAVLRLKVNANTIIYAFDNLYAVNHGHYQKDQNYQVQLNAWAYELEQVADNETIIVDDPASIKHHRALNDILAEHNGVAPENLQELINAWEPKTPEDKEPVTVDFSKMVAYLYGETMGQEDEAWFQGNIVGKTSMTFMNEEYTLYDVTLVLEDNLPATLIRIATKQHLYKNFEIGQYIRGNLWIQANIYAKTTNN</sequence>
<dbReference type="AlphaFoldDB" id="N9DG52"/>
<protein>
    <submittedName>
        <fullName evidence="1">Uncharacterized protein</fullName>
    </submittedName>
</protein>
<keyword evidence="2" id="KW-1185">Reference proteome</keyword>
<dbReference type="HOGENOM" id="CLU_896103_0_0_6"/>
<evidence type="ECO:0000313" key="2">
    <source>
        <dbReference type="Proteomes" id="UP000013276"/>
    </source>
</evidence>
<evidence type="ECO:0000313" key="1">
    <source>
        <dbReference type="EMBL" id="ENV79760.1"/>
    </source>
</evidence>
<name>N9DG52_9GAMM</name>
<dbReference type="PATRIC" id="fig|1257043.3.peg.1445"/>
<comment type="caution">
    <text evidence="1">The sequence shown here is derived from an EMBL/GenBank/DDBJ whole genome shotgun (WGS) entry which is preliminary data.</text>
</comment>
<proteinExistence type="predicted"/>
<organism evidence="1 2">
    <name type="scientific">Acinetobacter ursingii ANC 3649</name>
    <dbReference type="NCBI Taxonomy" id="1257043"/>
    <lineage>
        <taxon>Bacteria</taxon>
        <taxon>Pseudomonadati</taxon>
        <taxon>Pseudomonadota</taxon>
        <taxon>Gammaproteobacteria</taxon>
        <taxon>Moraxellales</taxon>
        <taxon>Moraxellaceae</taxon>
        <taxon>Acinetobacter</taxon>
    </lineage>
</organism>
<reference evidence="1 2" key="1">
    <citation type="submission" date="2013-02" db="EMBL/GenBank/DDBJ databases">
        <title>The Genome Sequence of Acinetobacter ursingii NIPH ANC_3649.</title>
        <authorList>
            <consortium name="The Broad Institute Genome Sequencing Platform"/>
            <consortium name="The Broad Institute Genome Sequencing Center for Infectious Disease"/>
            <person name="Cerqueira G."/>
            <person name="Feldgarden M."/>
            <person name="Courvalin P."/>
            <person name="Perichon B."/>
            <person name="Grillot-Courvalin C."/>
            <person name="Clermont D."/>
            <person name="Rocha E."/>
            <person name="Yoon E.-J."/>
            <person name="Nemec A."/>
            <person name="Walker B."/>
            <person name="Young S.K."/>
            <person name="Zeng Q."/>
            <person name="Gargeya S."/>
            <person name="Fitzgerald M."/>
            <person name="Haas B."/>
            <person name="Abouelleil A."/>
            <person name="Alvarado L."/>
            <person name="Arachchi H.M."/>
            <person name="Berlin A.M."/>
            <person name="Chapman S.B."/>
            <person name="Dewar J."/>
            <person name="Goldberg J."/>
            <person name="Griggs A."/>
            <person name="Gujja S."/>
            <person name="Hansen M."/>
            <person name="Howarth C."/>
            <person name="Imamovic A."/>
            <person name="Larimer J."/>
            <person name="McCowan C."/>
            <person name="Murphy C."/>
            <person name="Neiman D."/>
            <person name="Pearson M."/>
            <person name="Priest M."/>
            <person name="Roberts A."/>
            <person name="Saif S."/>
            <person name="Shea T."/>
            <person name="Sisk P."/>
            <person name="Sykes S."/>
            <person name="Wortman J."/>
            <person name="Nusbaum C."/>
            <person name="Birren B."/>
        </authorList>
    </citation>
    <scope>NUCLEOTIDE SEQUENCE [LARGE SCALE GENOMIC DNA]</scope>
    <source>
        <strain evidence="1 2">ANC 3649</strain>
    </source>
</reference>
<dbReference type="Proteomes" id="UP000013276">
    <property type="component" value="Unassembled WGS sequence"/>
</dbReference>
<gene>
    <name evidence="1" type="ORF">F942_01490</name>
</gene>
<dbReference type="EMBL" id="APQC01000010">
    <property type="protein sequence ID" value="ENV79760.1"/>
    <property type="molecule type" value="Genomic_DNA"/>
</dbReference>